<evidence type="ECO:0000313" key="2">
    <source>
        <dbReference type="EMBL" id="AAS96560.1"/>
    </source>
</evidence>
<dbReference type="KEGG" id="dvu:DVU_2087"/>
<dbReference type="AlphaFoldDB" id="Q72AB0"/>
<dbReference type="OrthoDB" id="9789812at2"/>
<dbReference type="GO" id="GO:0003723">
    <property type="term" value="F:RNA binding"/>
    <property type="evidence" value="ECO:0007669"/>
    <property type="project" value="InterPro"/>
</dbReference>
<organism evidence="2 3">
    <name type="scientific">Nitratidesulfovibrio vulgaris (strain ATCC 29579 / DSM 644 / CCUG 34227 / NCIMB 8303 / VKM B-1760 / Hildenborough)</name>
    <name type="common">Desulfovibrio vulgaris</name>
    <dbReference type="NCBI Taxonomy" id="882"/>
    <lineage>
        <taxon>Bacteria</taxon>
        <taxon>Pseudomonadati</taxon>
        <taxon>Thermodesulfobacteriota</taxon>
        <taxon>Desulfovibrionia</taxon>
        <taxon>Desulfovibrionales</taxon>
        <taxon>Desulfovibrionaceae</taxon>
        <taxon>Nitratidesulfovibrio</taxon>
    </lineage>
</organism>
<evidence type="ECO:0000259" key="1">
    <source>
        <dbReference type="SMART" id="SM00873"/>
    </source>
</evidence>
<dbReference type="InterPro" id="IPR005146">
    <property type="entry name" value="B3/B4_tRNA-bd"/>
</dbReference>
<sequence>MLAPSGTLSLPVDWVFPHPLLPPYAPLPRETRAMCRTEHTEGQDMRIDDNVVARHPATIMGLLEAQGLTGADTAGWDSLKTRETETFRHRLRDYNRKAASLTHPVSCYTRYYRRYGKSYPVQLQMESVVLKARDIKAACLAVETMFLAEVRHGLLVAGHDTATLRGDFVLDAAAGGETFTTVSGQSRTLKADDLYLADGDVILSSVLEGQAQASSLTADSTDVLYCVYGVEGVTRTDMEAFFDDLRRYILTAYPHASVGCPAYHAAVPA</sequence>
<dbReference type="SMR" id="Q72AB0"/>
<accession>Q72AB0</accession>
<evidence type="ECO:0000313" key="3">
    <source>
        <dbReference type="Proteomes" id="UP000002194"/>
    </source>
</evidence>
<keyword evidence="3" id="KW-1185">Reference proteome</keyword>
<dbReference type="SMART" id="SM00873">
    <property type="entry name" value="B3_4"/>
    <property type="match status" value="1"/>
</dbReference>
<name>Q72AB0_NITV2</name>
<dbReference type="PaxDb" id="882-DVU_2087"/>
<feature type="domain" description="B3/B4 tRNA-binding" evidence="1">
    <location>
        <begin position="106"/>
        <end position="254"/>
    </location>
</feature>
<dbReference type="STRING" id="882.DVU_2087"/>
<dbReference type="EMBL" id="AE017285">
    <property type="protein sequence ID" value="AAS96560.1"/>
    <property type="molecule type" value="Genomic_DNA"/>
</dbReference>
<proteinExistence type="predicted"/>
<dbReference type="InterPro" id="IPR020825">
    <property type="entry name" value="Phe-tRNA_synthase-like_B3/B4"/>
</dbReference>
<gene>
    <name evidence="2" type="ordered locus">DVU_2087</name>
</gene>
<dbReference type="Gene3D" id="3.50.40.10">
    <property type="entry name" value="Phenylalanyl-trna Synthetase, Chain B, domain 3"/>
    <property type="match status" value="1"/>
</dbReference>
<dbReference type="Proteomes" id="UP000002194">
    <property type="component" value="Chromosome"/>
</dbReference>
<dbReference type="Pfam" id="PF03483">
    <property type="entry name" value="B3_4"/>
    <property type="match status" value="1"/>
</dbReference>
<protein>
    <recommendedName>
        <fullName evidence="1">B3/B4 tRNA-binding domain-containing protein</fullName>
    </recommendedName>
</protein>
<dbReference type="EnsemblBacteria" id="AAS96560">
    <property type="protein sequence ID" value="AAS96560"/>
    <property type="gene ID" value="DVU_2087"/>
</dbReference>
<dbReference type="SUPFAM" id="SSF56037">
    <property type="entry name" value="PheT/TilS domain"/>
    <property type="match status" value="1"/>
</dbReference>
<reference evidence="2 3" key="1">
    <citation type="journal article" date="2004" name="Nat. Biotechnol.">
        <title>The genome sequence of the anaerobic, sulfate-reducing bacterium Desulfovibrio vulgaris Hildenborough.</title>
        <authorList>
            <person name="Heidelberg J.F."/>
            <person name="Seshadri R."/>
            <person name="Haveman S.A."/>
            <person name="Hemme C.L."/>
            <person name="Paulsen I.T."/>
            <person name="Kolonay J.F."/>
            <person name="Eisen J.A."/>
            <person name="Ward N."/>
            <person name="Methe B."/>
            <person name="Brinkac L.M."/>
            <person name="Daugherty S.C."/>
            <person name="Deboy R.T."/>
            <person name="Dodson R.J."/>
            <person name="Durkin A.S."/>
            <person name="Madupu R."/>
            <person name="Nelson W.C."/>
            <person name="Sullivan S.A."/>
            <person name="Fouts D."/>
            <person name="Haft D.H."/>
            <person name="Selengut J."/>
            <person name="Peterson J.D."/>
            <person name="Davidsen T.M."/>
            <person name="Zafar N."/>
            <person name="Zhou L."/>
            <person name="Radune D."/>
            <person name="Dimitrov G."/>
            <person name="Hance M."/>
            <person name="Tran K."/>
            <person name="Khouri H."/>
            <person name="Gill J."/>
            <person name="Utterback T.R."/>
            <person name="Feldblyum T.V."/>
            <person name="Wall J.D."/>
            <person name="Voordouw G."/>
            <person name="Fraser C.M."/>
        </authorList>
    </citation>
    <scope>NUCLEOTIDE SEQUENCE [LARGE SCALE GENOMIC DNA]</scope>
    <source>
        <strain evidence="3">ATCC 29579 / DSM 644 / NCIMB 8303 / VKM B-1760 / Hildenborough</strain>
    </source>
</reference>
<dbReference type="eggNOG" id="COG3382">
    <property type="taxonomic scope" value="Bacteria"/>
</dbReference>
<dbReference type="HOGENOM" id="CLU_090284_0_0_7"/>
<dbReference type="PATRIC" id="fig|882.5.peg.1900"/>
<dbReference type="GO" id="GO:0004826">
    <property type="term" value="F:phenylalanine-tRNA ligase activity"/>
    <property type="evidence" value="ECO:0007669"/>
    <property type="project" value="InterPro"/>
</dbReference>